<dbReference type="HAMAP" id="MF_00299">
    <property type="entry name" value="KptA"/>
    <property type="match status" value="1"/>
</dbReference>
<name>A0ABS5ZDE1_9GAMM</name>
<keyword evidence="3 5" id="KW-0520">NAD</keyword>
<dbReference type="InterPro" id="IPR042081">
    <property type="entry name" value="RNA_2'-PTrans_C"/>
</dbReference>
<dbReference type="InterPro" id="IPR002745">
    <property type="entry name" value="Ptrans_KptA/Tpt1"/>
</dbReference>
<dbReference type="InterPro" id="IPR042080">
    <property type="entry name" value="RNA_2'-PTrans_N"/>
</dbReference>
<comment type="caution">
    <text evidence="6">The sequence shown here is derived from an EMBL/GenBank/DDBJ whole genome shotgun (WGS) entry which is preliminary data.</text>
</comment>
<organism evidence="6 7">
    <name type="scientific">Zooshikella harenae</name>
    <dbReference type="NCBI Taxonomy" id="2827238"/>
    <lineage>
        <taxon>Bacteria</taxon>
        <taxon>Pseudomonadati</taxon>
        <taxon>Pseudomonadota</taxon>
        <taxon>Gammaproteobacteria</taxon>
        <taxon>Oceanospirillales</taxon>
        <taxon>Zooshikellaceae</taxon>
        <taxon>Zooshikella</taxon>
    </lineage>
</organism>
<accession>A0ABS5ZDE1</accession>
<dbReference type="PANTHER" id="PTHR12684:SF2">
    <property type="entry name" value="TRNA 2'-PHOSPHOTRANSFERASE 1"/>
    <property type="match status" value="1"/>
</dbReference>
<gene>
    <name evidence="5" type="primary">kptA</name>
    <name evidence="6" type="ORF">KCG35_13460</name>
</gene>
<comment type="function">
    <text evidence="4 5">Removes the 2'-phosphate from RNA via an intermediate in which the phosphate is ADP-ribosylated by NAD followed by a presumed transesterification to release the RNA and generate ADP-ribose 1''-2''-cyclic phosphate (APPR&gt;P). May function as an ADP-ribosylase.</text>
</comment>
<dbReference type="EMBL" id="JAGSOY010000030">
    <property type="protein sequence ID" value="MBU2712073.1"/>
    <property type="molecule type" value="Genomic_DNA"/>
</dbReference>
<protein>
    <recommendedName>
        <fullName evidence="5">Probable RNA 2'-phosphotransferase</fullName>
        <ecNumber evidence="5">2.7.1.-</ecNumber>
    </recommendedName>
</protein>
<dbReference type="EC" id="2.7.1.-" evidence="5"/>
<dbReference type="Pfam" id="PF01885">
    <property type="entry name" value="PTS_2-RNA"/>
    <property type="match status" value="1"/>
</dbReference>
<evidence type="ECO:0000313" key="6">
    <source>
        <dbReference type="EMBL" id="MBU2712073.1"/>
    </source>
</evidence>
<evidence type="ECO:0000256" key="3">
    <source>
        <dbReference type="ARBA" id="ARBA00023027"/>
    </source>
</evidence>
<dbReference type="Proteomes" id="UP000690515">
    <property type="component" value="Unassembled WGS sequence"/>
</dbReference>
<evidence type="ECO:0000256" key="5">
    <source>
        <dbReference type="HAMAP-Rule" id="MF_00299"/>
    </source>
</evidence>
<evidence type="ECO:0000256" key="1">
    <source>
        <dbReference type="ARBA" id="ARBA00009836"/>
    </source>
</evidence>
<dbReference type="PANTHER" id="PTHR12684">
    <property type="entry name" value="PUTATIVE PHOSPHOTRANSFERASE"/>
    <property type="match status" value="1"/>
</dbReference>
<dbReference type="Gene3D" id="3.20.170.30">
    <property type="match status" value="1"/>
</dbReference>
<evidence type="ECO:0000256" key="4">
    <source>
        <dbReference type="ARBA" id="ARBA00025212"/>
    </source>
</evidence>
<proteinExistence type="inferred from homology"/>
<dbReference type="GO" id="GO:0016740">
    <property type="term" value="F:transferase activity"/>
    <property type="evidence" value="ECO:0007669"/>
    <property type="project" value="UniProtKB-KW"/>
</dbReference>
<comment type="similarity">
    <text evidence="1 5">Belongs to the KptA/TPT1 family.</text>
</comment>
<dbReference type="RefSeq" id="WP_215820294.1">
    <property type="nucleotide sequence ID" value="NZ_JAGSOY010000030.1"/>
</dbReference>
<keyword evidence="7" id="KW-1185">Reference proteome</keyword>
<dbReference type="NCBIfam" id="NF002014">
    <property type="entry name" value="PRK00819.1-4"/>
    <property type="match status" value="1"/>
</dbReference>
<dbReference type="Gene3D" id="1.10.10.970">
    <property type="entry name" value="RNA 2'-phosphotransferase, Tpt1/KptA family, N-terminal domain"/>
    <property type="match status" value="1"/>
</dbReference>
<evidence type="ECO:0000256" key="2">
    <source>
        <dbReference type="ARBA" id="ARBA00022679"/>
    </source>
</evidence>
<reference evidence="6 7" key="1">
    <citation type="submission" date="2021-04" db="EMBL/GenBank/DDBJ databases">
        <authorList>
            <person name="Pira H."/>
            <person name="Risdian C."/>
            <person name="Wink J."/>
        </authorList>
    </citation>
    <scope>NUCLEOTIDE SEQUENCE [LARGE SCALE GENOMIC DNA]</scope>
    <source>
        <strain evidence="6 7">WH53</strain>
    </source>
</reference>
<sequence>MDKQLKKVSKYLSFLLRHKPDSIGLILDEQGWASIAALIELTTDVELSREIIEVVVETNDKQRFSISEDGTKIRANQGHSIAIDLNLAPIEPPGCLYHGTATRFLASIMEKGITKQQRHHVHLTESIAVGKAVGGRYGKPVILVIDAQAMFQDGFVFFKTANNVWLVEEVPPAYIRAC</sequence>
<dbReference type="InterPro" id="IPR022928">
    <property type="entry name" value="RNA_2'-PTrans_KptA"/>
</dbReference>
<keyword evidence="2 5" id="KW-0808">Transferase</keyword>
<evidence type="ECO:0000313" key="7">
    <source>
        <dbReference type="Proteomes" id="UP000690515"/>
    </source>
</evidence>
<dbReference type="SUPFAM" id="SSF56399">
    <property type="entry name" value="ADP-ribosylation"/>
    <property type="match status" value="1"/>
</dbReference>